<dbReference type="AlphaFoldDB" id="A0ABD3QFV9"/>
<accession>A0ABD3QFV9</accession>
<keyword evidence="3" id="KW-1185">Reference proteome</keyword>
<keyword evidence="1" id="KW-0812">Transmembrane</keyword>
<comment type="caution">
    <text evidence="2">The sequence shown here is derived from an EMBL/GenBank/DDBJ whole genome shotgun (WGS) entry which is preliminary data.</text>
</comment>
<proteinExistence type="predicted"/>
<keyword evidence="1" id="KW-0472">Membrane</keyword>
<name>A0ABD3QFV9_9STRA</name>
<dbReference type="Proteomes" id="UP001530400">
    <property type="component" value="Unassembled WGS sequence"/>
</dbReference>
<gene>
    <name evidence="2" type="ORF">ACHAWO_002917</name>
</gene>
<dbReference type="PROSITE" id="PS51257">
    <property type="entry name" value="PROKAR_LIPOPROTEIN"/>
    <property type="match status" value="1"/>
</dbReference>
<evidence type="ECO:0000256" key="1">
    <source>
        <dbReference type="SAM" id="Phobius"/>
    </source>
</evidence>
<sequence length="591" mass="65002">MKAADRRRGRSTPTHPALLLSCLIIYRDGHGRFASAFPSTFNSRGASRLFSTSTKQIRNNGKIISSATDASHQKANGLLGDSARKKPNFSILPDFMSKDPTLLTDKRILQQKLDAMKEAEFSTQSNQSSTEMMAMSAVSIALAVSVVYSLASSTPDVSTFTDGLTGISEGESEIKGLLLDGSERGMGVSRLGIATRNVAMTVLPQSADDVIAVSIGEGIAGAIGAVATWLLGMVLRLRGGGLNEFLELSEKEREKTMMRESLFSGAVADGDYFLTRAAAQPLLEAAGLPIFLASLVSVLVATVPYEAIKLSSQKQMEQEKEKALLDMLLQEEELRQRNFSIVDKFSIGMAEFFDRLNVRAQYDDDENEFSDEALQRALMEEQQQRIQEVKDSAPKVDGIELFADITKWLEYDVLINNYRGILALPDGTLIGPGWESAVFGFMAALSSQLYTDVLYIYSDFGNPEKREKTLNRPLELWASIYTTKCLSAATLFGTYEALRAPISRFCAQVITGAYSGCIGSEDYELCQEAYMLENPTEASFMEVFKAFFTSLMNWIDSLVSFLPLNEQDNLVSLAGSEVIAMYIDLDKFLST</sequence>
<evidence type="ECO:0000313" key="3">
    <source>
        <dbReference type="Proteomes" id="UP001530400"/>
    </source>
</evidence>
<evidence type="ECO:0000313" key="2">
    <source>
        <dbReference type="EMBL" id="KAL3799197.1"/>
    </source>
</evidence>
<reference evidence="2 3" key="1">
    <citation type="submission" date="2024-10" db="EMBL/GenBank/DDBJ databases">
        <title>Updated reference genomes for cyclostephanoid diatoms.</title>
        <authorList>
            <person name="Roberts W.R."/>
            <person name="Alverson A.J."/>
        </authorList>
    </citation>
    <scope>NUCLEOTIDE SEQUENCE [LARGE SCALE GENOMIC DNA]</scope>
    <source>
        <strain evidence="2 3">AJA010-31</strain>
    </source>
</reference>
<organism evidence="2 3">
    <name type="scientific">Cyclotella atomus</name>
    <dbReference type="NCBI Taxonomy" id="382360"/>
    <lineage>
        <taxon>Eukaryota</taxon>
        <taxon>Sar</taxon>
        <taxon>Stramenopiles</taxon>
        <taxon>Ochrophyta</taxon>
        <taxon>Bacillariophyta</taxon>
        <taxon>Coscinodiscophyceae</taxon>
        <taxon>Thalassiosirophycidae</taxon>
        <taxon>Stephanodiscales</taxon>
        <taxon>Stephanodiscaceae</taxon>
        <taxon>Cyclotella</taxon>
    </lineage>
</organism>
<protein>
    <submittedName>
        <fullName evidence="2">Uncharacterized protein</fullName>
    </submittedName>
</protein>
<keyword evidence="1" id="KW-1133">Transmembrane helix</keyword>
<feature type="transmembrane region" description="Helical" evidence="1">
    <location>
        <begin position="210"/>
        <end position="235"/>
    </location>
</feature>
<dbReference type="EMBL" id="JALLPJ020000193">
    <property type="protein sequence ID" value="KAL3799197.1"/>
    <property type="molecule type" value="Genomic_DNA"/>
</dbReference>